<comment type="similarity">
    <text evidence="1 9">Belongs to the 2-oxoacid dehydrogenase family.</text>
</comment>
<dbReference type="NCBIfam" id="NF008814">
    <property type="entry name" value="PRK11854.1"/>
    <property type="match status" value="1"/>
</dbReference>
<dbReference type="InterPro" id="IPR000089">
    <property type="entry name" value="Biotin_lipoyl"/>
</dbReference>
<accession>A0A6N6RSH4</accession>
<feature type="domain" description="Peripheral subunit-binding (PSBD)" evidence="11">
    <location>
        <begin position="319"/>
        <end position="356"/>
    </location>
</feature>
<dbReference type="PROSITE" id="PS00189">
    <property type="entry name" value="LIPOYL"/>
    <property type="match status" value="3"/>
</dbReference>
<dbReference type="RefSeq" id="WP_151655416.1">
    <property type="nucleotide sequence ID" value="NZ_WBVP01000011.1"/>
</dbReference>
<proteinExistence type="inferred from homology"/>
<dbReference type="GO" id="GO:0045254">
    <property type="term" value="C:pyruvate dehydrogenase complex"/>
    <property type="evidence" value="ECO:0007669"/>
    <property type="project" value="UniProtKB-UniRule"/>
</dbReference>
<evidence type="ECO:0000256" key="3">
    <source>
        <dbReference type="ARBA" id="ARBA00022679"/>
    </source>
</evidence>
<comment type="cofactor">
    <cofactor evidence="9">
        <name>(R)-lipoate</name>
        <dbReference type="ChEBI" id="CHEBI:83088"/>
    </cofactor>
    <text evidence="9">Binds 3 lipoyl cofactors covalently.</text>
</comment>
<evidence type="ECO:0000256" key="5">
    <source>
        <dbReference type="ARBA" id="ARBA00022823"/>
    </source>
</evidence>
<dbReference type="Pfam" id="PF02817">
    <property type="entry name" value="E3_binding"/>
    <property type="match status" value="1"/>
</dbReference>
<evidence type="ECO:0000256" key="2">
    <source>
        <dbReference type="ARBA" id="ARBA00011484"/>
    </source>
</evidence>
<evidence type="ECO:0000256" key="7">
    <source>
        <dbReference type="ARBA" id="ARBA00025211"/>
    </source>
</evidence>
<comment type="catalytic activity">
    <reaction evidence="8 9">
        <text>N(6)-[(R)-dihydrolipoyl]-L-lysyl-[protein] + acetyl-CoA = N(6)-[(R)-S(8)-acetyldihydrolipoyl]-L-lysyl-[protein] + CoA</text>
        <dbReference type="Rhea" id="RHEA:17017"/>
        <dbReference type="Rhea" id="RHEA-COMP:10475"/>
        <dbReference type="Rhea" id="RHEA-COMP:10478"/>
        <dbReference type="ChEBI" id="CHEBI:57287"/>
        <dbReference type="ChEBI" id="CHEBI:57288"/>
        <dbReference type="ChEBI" id="CHEBI:83100"/>
        <dbReference type="ChEBI" id="CHEBI:83111"/>
        <dbReference type="EC" id="2.3.1.12"/>
    </reaction>
</comment>
<dbReference type="GO" id="GO:0005737">
    <property type="term" value="C:cytoplasm"/>
    <property type="evidence" value="ECO:0007669"/>
    <property type="project" value="TreeGrafter"/>
</dbReference>
<evidence type="ECO:0000256" key="6">
    <source>
        <dbReference type="ARBA" id="ARBA00023315"/>
    </source>
</evidence>
<dbReference type="SUPFAM" id="SSF51230">
    <property type="entry name" value="Single hybrid motif"/>
    <property type="match status" value="3"/>
</dbReference>
<dbReference type="AlphaFoldDB" id="A0A6N6RSH4"/>
<evidence type="ECO:0000256" key="1">
    <source>
        <dbReference type="ARBA" id="ARBA00007317"/>
    </source>
</evidence>
<dbReference type="EC" id="2.3.1.12" evidence="9"/>
<keyword evidence="3 9" id="KW-0808">Transferase</keyword>
<dbReference type="PANTHER" id="PTHR43178:SF2">
    <property type="entry name" value="DIHYDROLIPOYLLYSINE-RESIDUE ACETYLTRANSFERASE COMPONENT OF PYRUVATE DEHYDROGENASE COMPLEX"/>
    <property type="match status" value="1"/>
</dbReference>
<evidence type="ECO:0000259" key="10">
    <source>
        <dbReference type="PROSITE" id="PS50968"/>
    </source>
</evidence>
<keyword evidence="5 9" id="KW-0450">Lipoyl</keyword>
<keyword evidence="12" id="KW-0670">Pyruvate</keyword>
<dbReference type="InterPro" id="IPR036625">
    <property type="entry name" value="E3-bd_dom_sf"/>
</dbReference>
<dbReference type="InterPro" id="IPR006256">
    <property type="entry name" value="AcTrfase_Pyrv_DH_cplx"/>
</dbReference>
<organism evidence="12 13">
    <name type="scientific">Aliivibrio finisterrensis</name>
    <dbReference type="NCBI Taxonomy" id="511998"/>
    <lineage>
        <taxon>Bacteria</taxon>
        <taxon>Pseudomonadati</taxon>
        <taxon>Pseudomonadota</taxon>
        <taxon>Gammaproteobacteria</taxon>
        <taxon>Vibrionales</taxon>
        <taxon>Vibrionaceae</taxon>
        <taxon>Aliivibrio</taxon>
    </lineage>
</organism>
<evidence type="ECO:0000256" key="4">
    <source>
        <dbReference type="ARBA" id="ARBA00022737"/>
    </source>
</evidence>
<protein>
    <recommendedName>
        <fullName evidence="9">Acetyltransferase component of pyruvate dehydrogenase complex</fullName>
        <ecNumber evidence="9">2.3.1.12</ecNumber>
    </recommendedName>
</protein>
<dbReference type="InterPro" id="IPR003016">
    <property type="entry name" value="2-oxoA_DH_lipoyl-BS"/>
</dbReference>
<dbReference type="FunFam" id="4.10.320.10:FF:000003">
    <property type="entry name" value="Acetyltransferase component of pyruvate dehydrogenase complex"/>
    <property type="match status" value="1"/>
</dbReference>
<feature type="domain" description="Lipoyl-binding" evidence="10">
    <location>
        <begin position="202"/>
        <end position="275"/>
    </location>
</feature>
<sequence length="625" mass="65048">MTIEINVPDIGADEVEVTEILVKVGDRVEEEQSLITVEGDKASMEVPASQAGIVKEIKISEGDSVTTGSLIMIFEAEGAAAPAAPVVEAAPVAAPAAASVAELKEVHVPDIGGDEVEVTEIMVAVGDTVEEEQSLLTVEGDKASMEVPAPFAGTVKEIKIASGDSVSTGSLVMIFEVAGSAPAAAPQAAAAPVAAAPAVSAEKEVNVPDIGGDEVEVTEIMVAVGDTVEEEQSLITVEGDKASMEVPAPFAGTIKEIKIAAGDKVSTGSLIMTFVVEGAVPAAPQAAAAPVAQAAPAPVAAASAPATTSEFEANNDYAHASPVVRRLAREFGVNLAKVKGTGRKNRILKEDVQGFVKDALKRLESGAAASGKGGDGSALGLLPWPKVDFSKFGETEVQKLSKIKKISGANLHRNWVMIPHVTQWDNADITELEAFRKEQNAIEAKNDTGMKITPLVFIMKAVAKALEAFPSFNSSLSEDGESIILKKYVNVGIAVDTPNGLVVPVFKDVNKKGIYELSEELMAISKKARAGKLTASDMQGGCFTISSLGGIGGTAFTPIVNAPEVGILGVSKSEIKPVWNGKEFAPRLLLPLSLSYDHRVIDGAEGARFITFLNSALSDIRRLVL</sequence>
<dbReference type="CDD" id="cd06849">
    <property type="entry name" value="lipoyl_domain"/>
    <property type="match status" value="3"/>
</dbReference>
<dbReference type="PROSITE" id="PS51826">
    <property type="entry name" value="PSBD"/>
    <property type="match status" value="1"/>
</dbReference>
<evidence type="ECO:0000313" key="12">
    <source>
        <dbReference type="EMBL" id="KAB2824377.1"/>
    </source>
</evidence>
<dbReference type="InterPro" id="IPR011053">
    <property type="entry name" value="Single_hybrid_motif"/>
</dbReference>
<dbReference type="InterPro" id="IPR050743">
    <property type="entry name" value="2-oxoacid_DH_E2_comp"/>
</dbReference>
<dbReference type="Pfam" id="PF00198">
    <property type="entry name" value="2-oxoacid_dh"/>
    <property type="match status" value="1"/>
</dbReference>
<name>A0A6N6RSH4_9GAMM</name>
<dbReference type="PANTHER" id="PTHR43178">
    <property type="entry name" value="DIHYDROLIPOAMIDE ACETYLTRANSFERASE COMPONENT OF PYRUVATE DEHYDROGENASE COMPLEX"/>
    <property type="match status" value="1"/>
</dbReference>
<dbReference type="SUPFAM" id="SSF47005">
    <property type="entry name" value="Peripheral subunit-binding domain of 2-oxo acid dehydrogenase complex"/>
    <property type="match status" value="1"/>
</dbReference>
<dbReference type="FunFam" id="2.40.50.100:FF:000009">
    <property type="entry name" value="Acetyltransferase component of pyruvate dehydrogenase complex"/>
    <property type="match status" value="3"/>
</dbReference>
<evidence type="ECO:0000256" key="9">
    <source>
        <dbReference type="RuleBase" id="RU361137"/>
    </source>
</evidence>
<dbReference type="Proteomes" id="UP000434870">
    <property type="component" value="Unassembled WGS sequence"/>
</dbReference>
<dbReference type="GO" id="GO:0004742">
    <property type="term" value="F:dihydrolipoyllysine-residue acetyltransferase activity"/>
    <property type="evidence" value="ECO:0007669"/>
    <property type="project" value="UniProtKB-UniRule"/>
</dbReference>
<dbReference type="NCBIfam" id="TIGR01348">
    <property type="entry name" value="PDHac_trf_long"/>
    <property type="match status" value="1"/>
</dbReference>
<keyword evidence="4" id="KW-0677">Repeat</keyword>
<evidence type="ECO:0000256" key="8">
    <source>
        <dbReference type="ARBA" id="ARBA00048370"/>
    </source>
</evidence>
<dbReference type="Gene3D" id="2.40.50.100">
    <property type="match status" value="3"/>
</dbReference>
<feature type="domain" description="Lipoyl-binding" evidence="10">
    <location>
        <begin position="103"/>
        <end position="176"/>
    </location>
</feature>
<dbReference type="SUPFAM" id="SSF52777">
    <property type="entry name" value="CoA-dependent acyltransferases"/>
    <property type="match status" value="1"/>
</dbReference>
<dbReference type="FunFam" id="3.30.559.10:FF:000004">
    <property type="entry name" value="Acetyltransferase component of pyruvate dehydrogenase complex"/>
    <property type="match status" value="1"/>
</dbReference>
<dbReference type="Gene3D" id="4.10.320.10">
    <property type="entry name" value="E3-binding domain"/>
    <property type="match status" value="1"/>
</dbReference>
<dbReference type="Pfam" id="PF00364">
    <property type="entry name" value="Biotin_lipoyl"/>
    <property type="match status" value="3"/>
</dbReference>
<dbReference type="GO" id="GO:0031405">
    <property type="term" value="F:lipoic acid binding"/>
    <property type="evidence" value="ECO:0007669"/>
    <property type="project" value="TreeGrafter"/>
</dbReference>
<dbReference type="EMBL" id="WBVP01000011">
    <property type="protein sequence ID" value="KAB2824377.1"/>
    <property type="molecule type" value="Genomic_DNA"/>
</dbReference>
<gene>
    <name evidence="12" type="primary">aceF</name>
    <name evidence="12" type="ORF">F8B77_11245</name>
</gene>
<comment type="function">
    <text evidence="7">The pyruvate dehydrogenase complex catalyzes the overall conversion of pyruvate to acetyl-CoA and CO(2). It contains multiple copies of three enzymatic components: pyruvate dehydrogenase (E1), dihydrolipoamide acetyltransferase (E2) and lipoamide dehydrogenase (E3).</text>
</comment>
<dbReference type="PROSITE" id="PS50968">
    <property type="entry name" value="BIOTINYL_LIPOYL"/>
    <property type="match status" value="3"/>
</dbReference>
<evidence type="ECO:0000259" key="11">
    <source>
        <dbReference type="PROSITE" id="PS51826"/>
    </source>
</evidence>
<dbReference type="GO" id="GO:0006086">
    <property type="term" value="P:pyruvate decarboxylation to acetyl-CoA"/>
    <property type="evidence" value="ECO:0007669"/>
    <property type="project" value="UniProtKB-UniRule"/>
</dbReference>
<evidence type="ECO:0000313" key="13">
    <source>
        <dbReference type="Proteomes" id="UP000434870"/>
    </source>
</evidence>
<comment type="subunit">
    <text evidence="2 9">Forms a 24-polypeptide structural core with octahedral symmetry.</text>
</comment>
<comment type="caution">
    <text evidence="12">The sequence shown here is derived from an EMBL/GenBank/DDBJ whole genome shotgun (WGS) entry which is preliminary data.</text>
</comment>
<keyword evidence="6 9" id="KW-0012">Acyltransferase</keyword>
<dbReference type="Gene3D" id="3.30.559.10">
    <property type="entry name" value="Chloramphenicol acetyltransferase-like domain"/>
    <property type="match status" value="1"/>
</dbReference>
<feature type="domain" description="Lipoyl-binding" evidence="10">
    <location>
        <begin position="2"/>
        <end position="75"/>
    </location>
</feature>
<reference evidence="12 13" key="1">
    <citation type="submission" date="2019-09" db="EMBL/GenBank/DDBJ databases">
        <title>Genome of Aliivibrio finisterrensis LMG 23869 (type strain).</title>
        <authorList>
            <person name="Bowman J.P."/>
        </authorList>
    </citation>
    <scope>NUCLEOTIDE SEQUENCE [LARGE SCALE GENOMIC DNA]</scope>
    <source>
        <strain evidence="12 13">LMG 23869</strain>
    </source>
</reference>
<dbReference type="InterPro" id="IPR023213">
    <property type="entry name" value="CAT-like_dom_sf"/>
</dbReference>
<dbReference type="InterPro" id="IPR004167">
    <property type="entry name" value="PSBD"/>
</dbReference>
<dbReference type="InterPro" id="IPR001078">
    <property type="entry name" value="2-oxoacid_DH_actylTfrase"/>
</dbReference>